<reference evidence="2" key="1">
    <citation type="submission" date="2021-01" db="EMBL/GenBank/DDBJ databases">
        <title>Deciphering the adaptive evolutionary patterns associated with biogeogrpahic diversity in the finger millet blast pathogen Magnaporthe oryzae in Eastern Africa.</title>
        <authorList>
            <person name="Onyema G."/>
            <person name="Shittu T.A."/>
            <person name="Dodsworth S."/>
            <person name="Devilliers S."/>
            <person name="Muthumeenakshi S."/>
            <person name="Sreenivasaprasad S."/>
        </authorList>
    </citation>
    <scope>NUCLEOTIDE SEQUENCE</scope>
    <source>
        <strain evidence="2">D15/s37</strain>
    </source>
</reference>
<dbReference type="Proteomes" id="UP001059893">
    <property type="component" value="Unassembled WGS sequence"/>
</dbReference>
<evidence type="ECO:0000256" key="1">
    <source>
        <dbReference type="SAM" id="MobiDB-lite"/>
    </source>
</evidence>
<evidence type="ECO:0000313" key="2">
    <source>
        <dbReference type="EMBL" id="KAI6291120.1"/>
    </source>
</evidence>
<sequence>MLLAHALISIRTGDTQGGPRMRSCIPNTSYNTDANSSPHLHQCEEKYRDPDMARQDRLRSPLLADRQLRRG</sequence>
<feature type="region of interest" description="Disordered" evidence="1">
    <location>
        <begin position="47"/>
        <end position="71"/>
    </location>
</feature>
<protein>
    <submittedName>
        <fullName evidence="2">Uncharacterized protein</fullName>
    </submittedName>
</protein>
<gene>
    <name evidence="2" type="ORF">MCOR33_010824</name>
</gene>
<proteinExistence type="predicted"/>
<name>A0ABQ8N5J9_PYRGI</name>
<comment type="caution">
    <text evidence="2">The sequence shown here is derived from an EMBL/GenBank/DDBJ whole genome shotgun (WGS) entry which is preliminary data.</text>
</comment>
<organism evidence="2 3">
    <name type="scientific">Pyricularia grisea</name>
    <name type="common">Crabgrass-specific blast fungus</name>
    <name type="synonym">Magnaporthe grisea</name>
    <dbReference type="NCBI Taxonomy" id="148305"/>
    <lineage>
        <taxon>Eukaryota</taxon>
        <taxon>Fungi</taxon>
        <taxon>Dikarya</taxon>
        <taxon>Ascomycota</taxon>
        <taxon>Pezizomycotina</taxon>
        <taxon>Sordariomycetes</taxon>
        <taxon>Sordariomycetidae</taxon>
        <taxon>Magnaporthales</taxon>
        <taxon>Pyriculariaceae</taxon>
        <taxon>Pyricularia</taxon>
    </lineage>
</organism>
<evidence type="ECO:0000313" key="3">
    <source>
        <dbReference type="Proteomes" id="UP001059893"/>
    </source>
</evidence>
<accession>A0ABQ8N5J9</accession>
<feature type="compositionally biased region" description="Basic and acidic residues" evidence="1">
    <location>
        <begin position="47"/>
        <end position="59"/>
    </location>
</feature>
<keyword evidence="3" id="KW-1185">Reference proteome</keyword>
<dbReference type="EMBL" id="JABSND010000392">
    <property type="protein sequence ID" value="KAI6291120.1"/>
    <property type="molecule type" value="Genomic_DNA"/>
</dbReference>